<dbReference type="OMA" id="ESAECIY"/>
<sequence length="292" mass="30697">MASNRRKAVFLCHCSRSLPLSSAFLLLFAILPSSSIAQLSDPASTNPTPPGAGSGSGNGNAPTTFQTSVSYSATNSNSQPSPRPTQTQLSASNNNDSSNDDDGIRGVSRRFSNYTYAIVGVIALVILLLIICIGKRRKQKAATVRLNSRAALARDVEGYRARFGIGRAGMRRAHAGGMRMGVAPPERTEGLNEEGEAPPPYNPGSKPPSVRSTDGVREGGRAREVEMQDIQDVTRPRRGPPGYHEPTSAGSGLDGTATEGDGVVVRPAAAVTAGPRAVSIRSFRSIPENSGR</sequence>
<feature type="region of interest" description="Disordered" evidence="1">
    <location>
        <begin position="39"/>
        <end position="104"/>
    </location>
</feature>
<feature type="region of interest" description="Disordered" evidence="1">
    <location>
        <begin position="178"/>
        <end position="261"/>
    </location>
</feature>
<feature type="chain" id="PRO_5003852872" description="Transmembrane protein" evidence="3">
    <location>
        <begin position="38"/>
        <end position="292"/>
    </location>
</feature>
<dbReference type="RefSeq" id="XP_007292461.1">
    <property type="nucleotide sequence ID" value="XM_007292399.1"/>
</dbReference>
<dbReference type="AlphaFoldDB" id="K1WHB7"/>
<dbReference type="OrthoDB" id="4775599at2759"/>
<feature type="transmembrane region" description="Helical" evidence="2">
    <location>
        <begin position="114"/>
        <end position="133"/>
    </location>
</feature>
<dbReference type="Proteomes" id="UP000006753">
    <property type="component" value="Unassembled WGS sequence"/>
</dbReference>
<keyword evidence="2" id="KW-0472">Membrane</keyword>
<gene>
    <name evidence="4" type="ORF">MBM_04572</name>
</gene>
<evidence type="ECO:0000256" key="3">
    <source>
        <dbReference type="SAM" id="SignalP"/>
    </source>
</evidence>
<feature type="compositionally biased region" description="Basic and acidic residues" evidence="1">
    <location>
        <begin position="214"/>
        <end position="226"/>
    </location>
</feature>
<name>K1WHB7_MARBU</name>
<reference evidence="4 5" key="1">
    <citation type="journal article" date="2012" name="BMC Genomics">
        <title>Sequencing the genome of Marssonina brunnea reveals fungus-poplar co-evolution.</title>
        <authorList>
            <person name="Zhu S."/>
            <person name="Cao Y.-Z."/>
            <person name="Jiang C."/>
            <person name="Tan B.-Y."/>
            <person name="Wang Z."/>
            <person name="Feng S."/>
            <person name="Zhang L."/>
            <person name="Su X.-H."/>
            <person name="Brejova B."/>
            <person name="Vinar T."/>
            <person name="Xu M."/>
            <person name="Wang M.-X."/>
            <person name="Zhang S.-G."/>
            <person name="Huang M.-R."/>
            <person name="Wu R."/>
            <person name="Zhou Y."/>
        </authorList>
    </citation>
    <scope>NUCLEOTIDE SEQUENCE [LARGE SCALE GENOMIC DNA]</scope>
    <source>
        <strain evidence="4 5">MB_m1</strain>
    </source>
</reference>
<evidence type="ECO:0000313" key="4">
    <source>
        <dbReference type="EMBL" id="EKD16995.1"/>
    </source>
</evidence>
<dbReference type="InParanoid" id="K1WHB7"/>
<proteinExistence type="predicted"/>
<feature type="compositionally biased region" description="Pro residues" evidence="1">
    <location>
        <begin position="197"/>
        <end position="206"/>
    </location>
</feature>
<evidence type="ECO:0008006" key="6">
    <source>
        <dbReference type="Google" id="ProtNLM"/>
    </source>
</evidence>
<feature type="compositionally biased region" description="Polar residues" evidence="1">
    <location>
        <begin position="65"/>
        <end position="89"/>
    </location>
</feature>
<dbReference type="eggNOG" id="ENOG502SWJB">
    <property type="taxonomic scope" value="Eukaryota"/>
</dbReference>
<dbReference type="GeneID" id="18760507"/>
<keyword evidence="3" id="KW-0732">Signal</keyword>
<keyword evidence="2" id="KW-1133">Transmembrane helix</keyword>
<organism evidence="4 5">
    <name type="scientific">Marssonina brunnea f. sp. multigermtubi (strain MB_m1)</name>
    <name type="common">Marssonina leaf spot fungus</name>
    <dbReference type="NCBI Taxonomy" id="1072389"/>
    <lineage>
        <taxon>Eukaryota</taxon>
        <taxon>Fungi</taxon>
        <taxon>Dikarya</taxon>
        <taxon>Ascomycota</taxon>
        <taxon>Pezizomycotina</taxon>
        <taxon>Leotiomycetes</taxon>
        <taxon>Helotiales</taxon>
        <taxon>Drepanopezizaceae</taxon>
        <taxon>Drepanopeziza</taxon>
    </lineage>
</organism>
<accession>K1WHB7</accession>
<evidence type="ECO:0000256" key="1">
    <source>
        <dbReference type="SAM" id="MobiDB-lite"/>
    </source>
</evidence>
<evidence type="ECO:0000256" key="2">
    <source>
        <dbReference type="SAM" id="Phobius"/>
    </source>
</evidence>
<feature type="signal peptide" evidence="3">
    <location>
        <begin position="1"/>
        <end position="37"/>
    </location>
</feature>
<dbReference type="KEGG" id="mbe:MBM_04572"/>
<dbReference type="EMBL" id="JH921437">
    <property type="protein sequence ID" value="EKD16995.1"/>
    <property type="molecule type" value="Genomic_DNA"/>
</dbReference>
<keyword evidence="5" id="KW-1185">Reference proteome</keyword>
<keyword evidence="2" id="KW-0812">Transmembrane</keyword>
<protein>
    <recommendedName>
        <fullName evidence="6">Transmembrane protein</fullName>
    </recommendedName>
</protein>
<evidence type="ECO:0000313" key="5">
    <source>
        <dbReference type="Proteomes" id="UP000006753"/>
    </source>
</evidence>
<dbReference type="HOGENOM" id="CLU_1069975_0_0_1"/>